<proteinExistence type="predicted"/>
<gene>
    <name evidence="1" type="ORF">KF282_1280</name>
</gene>
<comment type="caution">
    <text evidence="1">The sequence shown here is derived from an EMBL/GenBank/DDBJ whole genome shotgun (WGS) entry which is preliminary data.</text>
</comment>
<accession>A0A0V8CYY2</accession>
<evidence type="ECO:0000313" key="1">
    <source>
        <dbReference type="EMBL" id="KSU06081.1"/>
    </source>
</evidence>
<reference evidence="2" key="1">
    <citation type="submission" date="2015-10" db="EMBL/GenBank/DDBJ databases">
        <title>Draft Genome Sequences of 11 Lactococcus lactis subspecies cremoris strains.</title>
        <authorList>
            <person name="Wels M."/>
            <person name="Backus L."/>
            <person name="Boekhorst J."/>
            <person name="Dijkstra A."/>
            <person name="Beerthuizen M."/>
            <person name="Kelly W."/>
            <person name="Siezen R."/>
            <person name="Bachmann H."/>
            <person name="Van Hijum S."/>
        </authorList>
    </citation>
    <scope>NUCLEOTIDE SEQUENCE [LARGE SCALE GENOMIC DNA]</scope>
    <source>
        <strain evidence="2">KF282</strain>
    </source>
</reference>
<name>A0A0V8CYY2_LACLL</name>
<dbReference type="Proteomes" id="UP000053058">
    <property type="component" value="Unassembled WGS sequence"/>
</dbReference>
<organism evidence="1 2">
    <name type="scientific">Lactococcus lactis subsp. lactis</name>
    <name type="common">Streptococcus lactis</name>
    <dbReference type="NCBI Taxonomy" id="1360"/>
    <lineage>
        <taxon>Bacteria</taxon>
        <taxon>Bacillati</taxon>
        <taxon>Bacillota</taxon>
        <taxon>Bacilli</taxon>
        <taxon>Lactobacillales</taxon>
        <taxon>Streptococcaceae</taxon>
        <taxon>Lactococcus</taxon>
    </lineage>
</organism>
<protein>
    <submittedName>
        <fullName evidence="1">Uncharacterized protein</fullName>
    </submittedName>
</protein>
<sequence>MLKSKMSNLEYLLVERDFNVNSPDDILGDLEKLKEIFE</sequence>
<evidence type="ECO:0000313" key="2">
    <source>
        <dbReference type="Proteomes" id="UP000053058"/>
    </source>
</evidence>
<dbReference type="AlphaFoldDB" id="A0A0V8CYY2"/>
<dbReference type="PATRIC" id="fig|1360.105.peg.1037"/>
<dbReference type="EMBL" id="LKLN01000033">
    <property type="protein sequence ID" value="KSU06081.1"/>
    <property type="molecule type" value="Genomic_DNA"/>
</dbReference>